<keyword evidence="7" id="KW-0723">Serine/threonine-protein kinase</keyword>
<evidence type="ECO:0000259" key="6">
    <source>
        <dbReference type="PROSITE" id="PS50011"/>
    </source>
</evidence>
<dbReference type="PROSITE" id="PS00108">
    <property type="entry name" value="PROTEIN_KINASE_ST"/>
    <property type="match status" value="1"/>
</dbReference>
<dbReference type="SUPFAM" id="SSF56112">
    <property type="entry name" value="Protein kinase-like (PK-like)"/>
    <property type="match status" value="1"/>
</dbReference>
<evidence type="ECO:0000256" key="2">
    <source>
        <dbReference type="ARBA" id="ARBA00022741"/>
    </source>
</evidence>
<protein>
    <submittedName>
        <fullName evidence="7">Serine/threonine protein kinase</fullName>
    </submittedName>
</protein>
<reference evidence="7 8" key="1">
    <citation type="submission" date="2020-04" db="EMBL/GenBank/DDBJ databases">
        <title>MicrobeNet Type strains.</title>
        <authorList>
            <person name="Nicholson A.C."/>
        </authorList>
    </citation>
    <scope>NUCLEOTIDE SEQUENCE [LARGE SCALE GENOMIC DNA]</scope>
    <source>
        <strain evidence="7 8">DSM 44960</strain>
    </source>
</reference>
<dbReference type="SMART" id="SM00220">
    <property type="entry name" value="S_TKc"/>
    <property type="match status" value="1"/>
</dbReference>
<evidence type="ECO:0000256" key="5">
    <source>
        <dbReference type="PROSITE-ProRule" id="PRU10141"/>
    </source>
</evidence>
<keyword evidence="1" id="KW-0808">Transferase</keyword>
<evidence type="ECO:0000256" key="1">
    <source>
        <dbReference type="ARBA" id="ARBA00022679"/>
    </source>
</evidence>
<keyword evidence="8" id="KW-1185">Reference proteome</keyword>
<dbReference type="EMBL" id="JAAXOM010000008">
    <property type="protein sequence ID" value="NKX90941.1"/>
    <property type="molecule type" value="Genomic_DNA"/>
</dbReference>
<evidence type="ECO:0000256" key="4">
    <source>
        <dbReference type="ARBA" id="ARBA00022840"/>
    </source>
</evidence>
<dbReference type="InterPro" id="IPR011990">
    <property type="entry name" value="TPR-like_helical_dom_sf"/>
</dbReference>
<dbReference type="InterPro" id="IPR017441">
    <property type="entry name" value="Protein_kinase_ATP_BS"/>
</dbReference>
<dbReference type="InterPro" id="IPR000719">
    <property type="entry name" value="Prot_kinase_dom"/>
</dbReference>
<keyword evidence="2 5" id="KW-0547">Nucleotide-binding</keyword>
<feature type="binding site" evidence="5">
    <location>
        <position position="39"/>
    </location>
    <ligand>
        <name>ATP</name>
        <dbReference type="ChEBI" id="CHEBI:30616"/>
    </ligand>
</feature>
<gene>
    <name evidence="7" type="ORF">HGA10_27020</name>
</gene>
<name>A0A846WCB3_9NOCA</name>
<dbReference type="PANTHER" id="PTHR43289">
    <property type="entry name" value="MITOGEN-ACTIVATED PROTEIN KINASE KINASE KINASE 20-RELATED"/>
    <property type="match status" value="1"/>
</dbReference>
<dbReference type="PANTHER" id="PTHR43289:SF34">
    <property type="entry name" value="SERINE_THREONINE-PROTEIN KINASE YBDM-RELATED"/>
    <property type="match status" value="1"/>
</dbReference>
<dbReference type="InterPro" id="IPR008271">
    <property type="entry name" value="Ser/Thr_kinase_AS"/>
</dbReference>
<dbReference type="Gene3D" id="3.30.200.20">
    <property type="entry name" value="Phosphorylase Kinase, domain 1"/>
    <property type="match status" value="1"/>
</dbReference>
<evidence type="ECO:0000313" key="8">
    <source>
        <dbReference type="Proteomes" id="UP000572007"/>
    </source>
</evidence>
<proteinExistence type="predicted"/>
<sequence length="474" mass="51896">MQPQVVAGRYELVRSVGAGGMGQVFEGFDRNLKRRIALKLTSANLDAGPEWTKRFYREAELMAGVSHPGMPTIHDAGIHPGHPDRPFLVMEFVEGRTWEQLLAHRGPLPIGVVASLGAQAAAVLAATHRHRVYHRDLKPANLMMCDNGTVKVLDFGLAVALDGDFTRYSNTGQTLGTPAFMAPEQIEGDEIVPQTDLYALGLVLHELLTGRRVMTGSNPYVVWRDQVHTPAPDIRLDRGDTPLEMASLIMSMVEKMPSHRPEDAATVHNVLLRHATQIAVLPEVGDRHSPVHMYARAVSAPAASRTAPTMVADAQSTFAPSVSAPETTKSFSRGEIRAAMRSAREFADQSRYQQAIQELSHVLEAAQLALGSRDVDVFDARIELADLRFESGNYPVAAGLFLGLVDDLTAERGPYDEQAMYCRRQLAGCKVHLGQVRDALAELGRLHGQMLARYGADDKRVIDIGAQITHIRAT</sequence>
<evidence type="ECO:0000256" key="3">
    <source>
        <dbReference type="ARBA" id="ARBA00022777"/>
    </source>
</evidence>
<dbReference type="AlphaFoldDB" id="A0A846WCB3"/>
<comment type="caution">
    <text evidence="7">The sequence shown here is derived from an EMBL/GenBank/DDBJ whole genome shotgun (WGS) entry which is preliminary data.</text>
</comment>
<accession>A0A846WCB3</accession>
<keyword evidence="4 5" id="KW-0067">ATP-binding</keyword>
<dbReference type="Gene3D" id="1.25.40.10">
    <property type="entry name" value="Tetratricopeptide repeat domain"/>
    <property type="match status" value="1"/>
</dbReference>
<evidence type="ECO:0000313" key="7">
    <source>
        <dbReference type="EMBL" id="NKX90941.1"/>
    </source>
</evidence>
<dbReference type="Proteomes" id="UP000572007">
    <property type="component" value="Unassembled WGS sequence"/>
</dbReference>
<dbReference type="GO" id="GO:0004674">
    <property type="term" value="F:protein serine/threonine kinase activity"/>
    <property type="evidence" value="ECO:0007669"/>
    <property type="project" value="UniProtKB-KW"/>
</dbReference>
<feature type="domain" description="Protein kinase" evidence="6">
    <location>
        <begin position="10"/>
        <end position="271"/>
    </location>
</feature>
<dbReference type="PROSITE" id="PS00107">
    <property type="entry name" value="PROTEIN_KINASE_ATP"/>
    <property type="match status" value="1"/>
</dbReference>
<dbReference type="InterPro" id="IPR011009">
    <property type="entry name" value="Kinase-like_dom_sf"/>
</dbReference>
<dbReference type="RefSeq" id="WP_067643119.1">
    <property type="nucleotide sequence ID" value="NZ_JAAXOM010000008.1"/>
</dbReference>
<keyword evidence="3 7" id="KW-0418">Kinase</keyword>
<dbReference type="CDD" id="cd14014">
    <property type="entry name" value="STKc_PknB_like"/>
    <property type="match status" value="1"/>
</dbReference>
<dbReference type="GO" id="GO:0005524">
    <property type="term" value="F:ATP binding"/>
    <property type="evidence" value="ECO:0007669"/>
    <property type="project" value="UniProtKB-UniRule"/>
</dbReference>
<dbReference type="Gene3D" id="1.10.510.10">
    <property type="entry name" value="Transferase(Phosphotransferase) domain 1"/>
    <property type="match status" value="1"/>
</dbReference>
<dbReference type="Pfam" id="PF00069">
    <property type="entry name" value="Pkinase"/>
    <property type="match status" value="1"/>
</dbReference>
<organism evidence="7 8">
    <name type="scientific">Nocardia coubleae</name>
    <dbReference type="NCBI Taxonomy" id="356147"/>
    <lineage>
        <taxon>Bacteria</taxon>
        <taxon>Bacillati</taxon>
        <taxon>Actinomycetota</taxon>
        <taxon>Actinomycetes</taxon>
        <taxon>Mycobacteriales</taxon>
        <taxon>Nocardiaceae</taxon>
        <taxon>Nocardia</taxon>
    </lineage>
</organism>
<dbReference type="PROSITE" id="PS50011">
    <property type="entry name" value="PROTEIN_KINASE_DOM"/>
    <property type="match status" value="1"/>
</dbReference>